<name>A0A239M0P1_9BACT</name>
<gene>
    <name evidence="1" type="ORF">SAMN06296052_1593</name>
</gene>
<organism evidence="1 2">
    <name type="scientific">Pontibacter ummariensis</name>
    <dbReference type="NCBI Taxonomy" id="1610492"/>
    <lineage>
        <taxon>Bacteria</taxon>
        <taxon>Pseudomonadati</taxon>
        <taxon>Bacteroidota</taxon>
        <taxon>Cytophagia</taxon>
        <taxon>Cytophagales</taxon>
        <taxon>Hymenobacteraceae</taxon>
        <taxon>Pontibacter</taxon>
    </lineage>
</organism>
<accession>A0A239M0P1</accession>
<dbReference type="EMBL" id="FZOQ01000059">
    <property type="protein sequence ID" value="SNT35524.1"/>
    <property type="molecule type" value="Genomic_DNA"/>
</dbReference>
<reference evidence="2" key="1">
    <citation type="submission" date="2017-06" db="EMBL/GenBank/DDBJ databases">
        <authorList>
            <person name="Varghese N."/>
            <person name="Submissions S."/>
        </authorList>
    </citation>
    <scope>NUCLEOTIDE SEQUENCE [LARGE SCALE GENOMIC DNA]</scope>
    <source>
        <strain evidence="2">NKM1</strain>
    </source>
</reference>
<evidence type="ECO:0000313" key="1">
    <source>
        <dbReference type="EMBL" id="SNT35524.1"/>
    </source>
</evidence>
<proteinExistence type="predicted"/>
<keyword evidence="2" id="KW-1185">Reference proteome</keyword>
<sequence>MAAFIPPHGKYRSAPEDFTHEKEGDFFLCPEGKKAIFCQQISKAKGGQA</sequence>
<dbReference type="RefSeq" id="WP_179223170.1">
    <property type="nucleotide sequence ID" value="NZ_FZOQ01000059.1"/>
</dbReference>
<protein>
    <submittedName>
        <fullName evidence="1">Uncharacterized protein</fullName>
    </submittedName>
</protein>
<evidence type="ECO:0000313" key="2">
    <source>
        <dbReference type="Proteomes" id="UP000198432"/>
    </source>
</evidence>
<dbReference type="AlphaFoldDB" id="A0A239M0P1"/>
<dbReference type="Proteomes" id="UP000198432">
    <property type="component" value="Unassembled WGS sequence"/>
</dbReference>